<dbReference type="STRING" id="418985.A0A1V9XN98"/>
<sequence length="209" mass="23276">MNGMCILDERNGPTNGHIQLILGPMFSGKTTELMRRMRRYKVANLSCLVVKYAKDNRYDVHNVMTHDQASMTAVKATALVNIDNEAEMHDVIGVDEGQFSMQCIYAGVLIFQFSDVVAFAERMASKGKVVIVAALDGTFQRKGFANILELVPYSESVIKLQAVCMMCYRGAAFTKRTGNETEVEVIGGAEKYMAVCRTCYTKDPEDKEN</sequence>
<evidence type="ECO:0000313" key="16">
    <source>
        <dbReference type="Proteomes" id="UP000192247"/>
    </source>
</evidence>
<evidence type="ECO:0000256" key="7">
    <source>
        <dbReference type="ARBA" id="ARBA00022833"/>
    </source>
</evidence>
<keyword evidence="16" id="KW-1185">Reference proteome</keyword>
<comment type="catalytic activity">
    <reaction evidence="10">
        <text>thymidine + ATP = dTMP + ADP + H(+)</text>
        <dbReference type="Rhea" id="RHEA:19129"/>
        <dbReference type="ChEBI" id="CHEBI:15378"/>
        <dbReference type="ChEBI" id="CHEBI:17748"/>
        <dbReference type="ChEBI" id="CHEBI:30616"/>
        <dbReference type="ChEBI" id="CHEBI:63528"/>
        <dbReference type="ChEBI" id="CHEBI:456216"/>
        <dbReference type="EC" id="2.7.1.21"/>
    </reaction>
    <physiologicalReaction direction="left-to-right" evidence="10">
        <dbReference type="Rhea" id="RHEA:19130"/>
    </physiologicalReaction>
</comment>
<feature type="active site" description="Proton acceptor" evidence="11">
    <location>
        <position position="96"/>
    </location>
</feature>
<evidence type="ECO:0000256" key="11">
    <source>
        <dbReference type="PIRSR" id="PIRSR035805-1"/>
    </source>
</evidence>
<dbReference type="GO" id="GO:0004797">
    <property type="term" value="F:thymidine kinase activity"/>
    <property type="evidence" value="ECO:0007669"/>
    <property type="project" value="UniProtKB-EC"/>
</dbReference>
<dbReference type="GO" id="GO:0046872">
    <property type="term" value="F:metal ion binding"/>
    <property type="evidence" value="ECO:0007669"/>
    <property type="project" value="UniProtKB-KW"/>
</dbReference>
<evidence type="ECO:0000256" key="13">
    <source>
        <dbReference type="RuleBase" id="RU000544"/>
    </source>
</evidence>
<dbReference type="SUPFAM" id="SSF52540">
    <property type="entry name" value="P-loop containing nucleoside triphosphate hydrolases"/>
    <property type="match status" value="1"/>
</dbReference>
<dbReference type="InterPro" id="IPR001267">
    <property type="entry name" value="Thymidine_kinase"/>
</dbReference>
<evidence type="ECO:0000256" key="2">
    <source>
        <dbReference type="ARBA" id="ARBA00022634"/>
    </source>
</evidence>
<evidence type="ECO:0000313" key="15">
    <source>
        <dbReference type="EMBL" id="OQR74828.1"/>
    </source>
</evidence>
<dbReference type="GO" id="GO:0046104">
    <property type="term" value="P:thymidine metabolic process"/>
    <property type="evidence" value="ECO:0007669"/>
    <property type="project" value="TreeGrafter"/>
</dbReference>
<dbReference type="FunFam" id="3.30.60.20:FF:000028">
    <property type="entry name" value="Thymidine kinase"/>
    <property type="match status" value="1"/>
</dbReference>
<evidence type="ECO:0000256" key="6">
    <source>
        <dbReference type="ARBA" id="ARBA00022777"/>
    </source>
</evidence>
<evidence type="ECO:0000256" key="8">
    <source>
        <dbReference type="ARBA" id="ARBA00022840"/>
    </source>
</evidence>
<evidence type="ECO:0000256" key="1">
    <source>
        <dbReference type="ARBA" id="ARBA00007587"/>
    </source>
</evidence>
<dbReference type="Gene3D" id="3.40.50.300">
    <property type="entry name" value="P-loop containing nucleotide triphosphate hydrolases"/>
    <property type="match status" value="1"/>
</dbReference>
<dbReference type="EC" id="2.7.1.21" evidence="13"/>
<evidence type="ECO:0000256" key="14">
    <source>
        <dbReference type="RuleBase" id="RU004165"/>
    </source>
</evidence>
<dbReference type="OrthoDB" id="439028at2759"/>
<proteinExistence type="inferred from homology"/>
<reference evidence="15 16" key="1">
    <citation type="journal article" date="2017" name="Gigascience">
        <title>Draft genome of the honey bee ectoparasitic mite, Tropilaelaps mercedesae, is shaped by the parasitic life history.</title>
        <authorList>
            <person name="Dong X."/>
            <person name="Armstrong S.D."/>
            <person name="Xia D."/>
            <person name="Makepeace B.L."/>
            <person name="Darby A.C."/>
            <person name="Kadowaki T."/>
        </authorList>
    </citation>
    <scope>NUCLEOTIDE SEQUENCE [LARGE SCALE GENOMIC DNA]</scope>
    <source>
        <strain evidence="15">Wuxi-XJTLU</strain>
    </source>
</reference>
<dbReference type="SUPFAM" id="SSF57716">
    <property type="entry name" value="Glucocorticoid receptor-like (DNA-binding domain)"/>
    <property type="match status" value="1"/>
</dbReference>
<evidence type="ECO:0000256" key="10">
    <source>
        <dbReference type="ARBA" id="ARBA00048113"/>
    </source>
</evidence>
<comment type="similarity">
    <text evidence="1 14">Belongs to the thymidine kinase family.</text>
</comment>
<dbReference type="FunFam" id="3.40.50.300:FF:001270">
    <property type="entry name" value="Thymidine kinase"/>
    <property type="match status" value="1"/>
</dbReference>
<dbReference type="GO" id="GO:0071897">
    <property type="term" value="P:DNA biosynthetic process"/>
    <property type="evidence" value="ECO:0007669"/>
    <property type="project" value="UniProtKB-KW"/>
</dbReference>
<dbReference type="Gene3D" id="3.30.60.20">
    <property type="match status" value="1"/>
</dbReference>
<keyword evidence="7" id="KW-0862">Zinc</keyword>
<evidence type="ECO:0000256" key="3">
    <source>
        <dbReference type="ARBA" id="ARBA00022679"/>
    </source>
</evidence>
<dbReference type="PIRSF" id="PIRSF035805">
    <property type="entry name" value="TK_cell"/>
    <property type="match status" value="1"/>
</dbReference>
<comment type="subunit">
    <text evidence="9">Homotetramer. Tetramerization from dimerization is induced by ATP and increases catalytic efficiency due to a high affinity for thymidine. Tetramerization is inhibited by phosphorylation at Ser-13. Interacts (via the KEN box) with FZR1.</text>
</comment>
<evidence type="ECO:0000256" key="4">
    <source>
        <dbReference type="ARBA" id="ARBA00022723"/>
    </source>
</evidence>
<dbReference type="Pfam" id="PF00265">
    <property type="entry name" value="TK"/>
    <property type="match status" value="1"/>
</dbReference>
<gene>
    <name evidence="15" type="ORF">BIW11_08821</name>
</gene>
<dbReference type="GO" id="GO:0005524">
    <property type="term" value="F:ATP binding"/>
    <property type="evidence" value="ECO:0007669"/>
    <property type="project" value="UniProtKB-KW"/>
</dbReference>
<comment type="caution">
    <text evidence="15">The sequence shown here is derived from an EMBL/GenBank/DDBJ whole genome shotgun (WGS) entry which is preliminary data.</text>
</comment>
<dbReference type="EMBL" id="MNPL01007297">
    <property type="protein sequence ID" value="OQR74828.1"/>
    <property type="molecule type" value="Genomic_DNA"/>
</dbReference>
<dbReference type="PANTHER" id="PTHR11441">
    <property type="entry name" value="THYMIDINE KINASE"/>
    <property type="match status" value="1"/>
</dbReference>
<dbReference type="GO" id="GO:0042802">
    <property type="term" value="F:identical protein binding"/>
    <property type="evidence" value="ECO:0007669"/>
    <property type="project" value="UniProtKB-ARBA"/>
</dbReference>
<feature type="binding site" evidence="12">
    <location>
        <position position="192"/>
    </location>
    <ligand>
        <name>substrate</name>
    </ligand>
</feature>
<keyword evidence="4" id="KW-0479">Metal-binding</keyword>
<keyword evidence="6 13" id="KW-0418">Kinase</keyword>
<evidence type="ECO:0000256" key="9">
    <source>
        <dbReference type="ARBA" id="ARBA00046642"/>
    </source>
</evidence>
<name>A0A1V9XN98_9ACAR</name>
<keyword evidence="3 13" id="KW-0808">Transferase</keyword>
<evidence type="ECO:0000256" key="12">
    <source>
        <dbReference type="PIRSR" id="PIRSR035805-2"/>
    </source>
</evidence>
<dbReference type="InParanoid" id="A0A1V9XN98"/>
<evidence type="ECO:0000256" key="5">
    <source>
        <dbReference type="ARBA" id="ARBA00022741"/>
    </source>
</evidence>
<dbReference type="InterPro" id="IPR020633">
    <property type="entry name" value="Thymidine_kinase_CS"/>
</dbReference>
<keyword evidence="5 13" id="KW-0547">Nucleotide-binding</keyword>
<organism evidence="15 16">
    <name type="scientific">Tropilaelaps mercedesae</name>
    <dbReference type="NCBI Taxonomy" id="418985"/>
    <lineage>
        <taxon>Eukaryota</taxon>
        <taxon>Metazoa</taxon>
        <taxon>Ecdysozoa</taxon>
        <taxon>Arthropoda</taxon>
        <taxon>Chelicerata</taxon>
        <taxon>Arachnida</taxon>
        <taxon>Acari</taxon>
        <taxon>Parasitiformes</taxon>
        <taxon>Mesostigmata</taxon>
        <taxon>Gamasina</taxon>
        <taxon>Dermanyssoidea</taxon>
        <taxon>Laelapidae</taxon>
        <taxon>Tropilaelaps</taxon>
    </lineage>
</organism>
<dbReference type="Proteomes" id="UP000192247">
    <property type="component" value="Unassembled WGS sequence"/>
</dbReference>
<dbReference type="PANTHER" id="PTHR11441:SF0">
    <property type="entry name" value="THYMIDINE KINASE, CYTOSOLIC"/>
    <property type="match status" value="1"/>
</dbReference>
<keyword evidence="8 13" id="KW-0067">ATP-binding</keyword>
<dbReference type="InterPro" id="IPR027417">
    <property type="entry name" value="P-loop_NTPase"/>
</dbReference>
<dbReference type="PROSITE" id="PS00603">
    <property type="entry name" value="TK_CELLULAR_TYPE"/>
    <property type="match status" value="1"/>
</dbReference>
<dbReference type="AlphaFoldDB" id="A0A1V9XN98"/>
<keyword evidence="2 13" id="KW-0237">DNA synthesis</keyword>
<protein>
    <recommendedName>
        <fullName evidence="13">Thymidine kinase</fullName>
        <ecNumber evidence="13">2.7.1.21</ecNumber>
    </recommendedName>
</protein>
<accession>A0A1V9XN98</accession>